<dbReference type="InterPro" id="IPR025381">
    <property type="entry name" value="DUF4296"/>
</dbReference>
<feature type="domain" description="DUF4296" evidence="2">
    <location>
        <begin position="15"/>
        <end position="101"/>
    </location>
</feature>
<dbReference type="Pfam" id="PF14129">
    <property type="entry name" value="DUF4296"/>
    <property type="match status" value="1"/>
</dbReference>
<sequence length="119" mass="13627">MITLLFASCGKPDAPDNLIDESTMVNILTELQLAESEVGRLSLQSYDSAVVAFQFSKAETLKKYGVDSLAYITSYNYYGEHPREFSFIFQDVEARLKELEDQQKGGRIERKENERPTYE</sequence>
<keyword evidence="4" id="KW-1185">Reference proteome</keyword>
<evidence type="ECO:0000256" key="1">
    <source>
        <dbReference type="SAM" id="MobiDB-lite"/>
    </source>
</evidence>
<dbReference type="STRING" id="1605367.AFM12_07705"/>
<dbReference type="AlphaFoldDB" id="A0A0P7BPD1"/>
<dbReference type="Proteomes" id="UP000050454">
    <property type="component" value="Unassembled WGS sequence"/>
</dbReference>
<accession>A0A0P7BPD1</accession>
<reference evidence="3 4" key="1">
    <citation type="submission" date="2015-07" db="EMBL/GenBank/DDBJ databases">
        <title>The draft genome sequence of Leadbetterella sp. JN14-9.</title>
        <authorList>
            <person name="Liu Y."/>
            <person name="Du J."/>
            <person name="Shao Z."/>
        </authorList>
    </citation>
    <scope>NUCLEOTIDE SEQUENCE [LARGE SCALE GENOMIC DNA]</scope>
    <source>
        <strain evidence="3 4">JN14-9</strain>
    </source>
</reference>
<evidence type="ECO:0000313" key="4">
    <source>
        <dbReference type="Proteomes" id="UP000050454"/>
    </source>
</evidence>
<evidence type="ECO:0000259" key="2">
    <source>
        <dbReference type="Pfam" id="PF14129"/>
    </source>
</evidence>
<evidence type="ECO:0000313" key="3">
    <source>
        <dbReference type="EMBL" id="KPM49019.1"/>
    </source>
</evidence>
<feature type="region of interest" description="Disordered" evidence="1">
    <location>
        <begin position="100"/>
        <end position="119"/>
    </location>
</feature>
<proteinExistence type="predicted"/>
<comment type="caution">
    <text evidence="3">The sequence shown here is derived from an EMBL/GenBank/DDBJ whole genome shotgun (WGS) entry which is preliminary data.</text>
</comment>
<organism evidence="3 4">
    <name type="scientific">Jiulongibacter sediminis</name>
    <dbReference type="NCBI Taxonomy" id="1605367"/>
    <lineage>
        <taxon>Bacteria</taxon>
        <taxon>Pseudomonadati</taxon>
        <taxon>Bacteroidota</taxon>
        <taxon>Cytophagia</taxon>
        <taxon>Cytophagales</taxon>
        <taxon>Leadbetterellaceae</taxon>
        <taxon>Jiulongibacter</taxon>
    </lineage>
</organism>
<protein>
    <recommendedName>
        <fullName evidence="2">DUF4296 domain-containing protein</fullName>
    </recommendedName>
</protein>
<name>A0A0P7BPD1_9BACT</name>
<gene>
    <name evidence="3" type="ORF">AFM12_07705</name>
</gene>
<dbReference type="EMBL" id="LGTQ01000006">
    <property type="protein sequence ID" value="KPM49019.1"/>
    <property type="molecule type" value="Genomic_DNA"/>
</dbReference>